<proteinExistence type="predicted"/>
<name>A0A7R9CH29_TIMPO</name>
<gene>
    <name evidence="1" type="ORF">TPSB3V08_LOCUS624</name>
</gene>
<organism evidence="1">
    <name type="scientific">Timema poppense</name>
    <name type="common">Walking stick</name>
    <dbReference type="NCBI Taxonomy" id="170557"/>
    <lineage>
        <taxon>Eukaryota</taxon>
        <taxon>Metazoa</taxon>
        <taxon>Ecdysozoa</taxon>
        <taxon>Arthropoda</taxon>
        <taxon>Hexapoda</taxon>
        <taxon>Insecta</taxon>
        <taxon>Pterygota</taxon>
        <taxon>Neoptera</taxon>
        <taxon>Polyneoptera</taxon>
        <taxon>Phasmatodea</taxon>
        <taxon>Timematodea</taxon>
        <taxon>Timematoidea</taxon>
        <taxon>Timematidae</taxon>
        <taxon>Timema</taxon>
    </lineage>
</organism>
<sequence>MVVQEGQHMYPYQQDGVTTNTDIRDLHITHNNKLENPANLWPCTPSDHGPLHFAHRVFP</sequence>
<dbReference type="AlphaFoldDB" id="A0A7R9CH29"/>
<protein>
    <submittedName>
        <fullName evidence="1">Uncharacterized protein</fullName>
    </submittedName>
</protein>
<evidence type="ECO:0000313" key="1">
    <source>
        <dbReference type="EMBL" id="CAD7396329.1"/>
    </source>
</evidence>
<accession>A0A7R9CH29</accession>
<reference evidence="1" key="1">
    <citation type="submission" date="2020-11" db="EMBL/GenBank/DDBJ databases">
        <authorList>
            <person name="Tran Van P."/>
        </authorList>
    </citation>
    <scope>NUCLEOTIDE SEQUENCE</scope>
</reference>
<dbReference type="EMBL" id="OD000193">
    <property type="protein sequence ID" value="CAD7396329.1"/>
    <property type="molecule type" value="Genomic_DNA"/>
</dbReference>